<dbReference type="CDD" id="cd06550">
    <property type="entry name" value="TM_ABC_iron-siderophores_like"/>
    <property type="match status" value="1"/>
</dbReference>
<feature type="transmembrane region" description="Helical" evidence="8">
    <location>
        <begin position="76"/>
        <end position="93"/>
    </location>
</feature>
<proteinExistence type="inferred from homology"/>
<comment type="similarity">
    <text evidence="2">Belongs to the binding-protein-dependent transport system permease family. FecCD subfamily.</text>
</comment>
<organism evidence="9 10">
    <name type="scientific">Paenactinomyces guangxiensis</name>
    <dbReference type="NCBI Taxonomy" id="1490290"/>
    <lineage>
        <taxon>Bacteria</taxon>
        <taxon>Bacillati</taxon>
        <taxon>Bacillota</taxon>
        <taxon>Bacilli</taxon>
        <taxon>Bacillales</taxon>
        <taxon>Thermoactinomycetaceae</taxon>
        <taxon>Paenactinomyces</taxon>
    </lineage>
</organism>
<keyword evidence="4" id="KW-1003">Cell membrane</keyword>
<dbReference type="GO" id="GO:0022857">
    <property type="term" value="F:transmembrane transporter activity"/>
    <property type="evidence" value="ECO:0007669"/>
    <property type="project" value="InterPro"/>
</dbReference>
<keyword evidence="7 8" id="KW-0472">Membrane</keyword>
<protein>
    <submittedName>
        <fullName evidence="9">Iron ABC transporter permease</fullName>
    </submittedName>
</protein>
<dbReference type="Gene3D" id="1.10.3470.10">
    <property type="entry name" value="ABC transporter involved in vitamin B12 uptake, BtuC"/>
    <property type="match status" value="1"/>
</dbReference>
<evidence type="ECO:0000256" key="7">
    <source>
        <dbReference type="ARBA" id="ARBA00023136"/>
    </source>
</evidence>
<comment type="caution">
    <text evidence="9">The sequence shown here is derived from an EMBL/GenBank/DDBJ whole genome shotgun (WGS) entry which is preliminary data.</text>
</comment>
<feature type="transmembrane region" description="Helical" evidence="8">
    <location>
        <begin position="323"/>
        <end position="341"/>
    </location>
</feature>
<dbReference type="GO" id="GO:0033214">
    <property type="term" value="P:siderophore-iron import into cell"/>
    <property type="evidence" value="ECO:0007669"/>
    <property type="project" value="TreeGrafter"/>
</dbReference>
<dbReference type="InterPro" id="IPR000522">
    <property type="entry name" value="ABC_transptr_permease_BtuC"/>
</dbReference>
<dbReference type="GO" id="GO:0005886">
    <property type="term" value="C:plasma membrane"/>
    <property type="evidence" value="ECO:0007669"/>
    <property type="project" value="UniProtKB-SubCell"/>
</dbReference>
<dbReference type="InterPro" id="IPR037294">
    <property type="entry name" value="ABC_BtuC-like"/>
</dbReference>
<feature type="transmembrane region" description="Helical" evidence="8">
    <location>
        <begin position="165"/>
        <end position="187"/>
    </location>
</feature>
<reference evidence="9 10" key="1">
    <citation type="submission" date="2020-07" db="EMBL/GenBank/DDBJ databases">
        <authorList>
            <person name="Feng H."/>
        </authorList>
    </citation>
    <scope>NUCLEOTIDE SEQUENCE [LARGE SCALE GENOMIC DNA]</scope>
    <source>
        <strain evidence="10">s-10</strain>
    </source>
</reference>
<dbReference type="FunFam" id="1.10.3470.10:FF:000001">
    <property type="entry name" value="Vitamin B12 ABC transporter permease BtuC"/>
    <property type="match status" value="1"/>
</dbReference>
<keyword evidence="6 8" id="KW-1133">Transmembrane helix</keyword>
<dbReference type="PANTHER" id="PTHR30472">
    <property type="entry name" value="FERRIC ENTEROBACTIN TRANSPORT SYSTEM PERMEASE PROTEIN"/>
    <property type="match status" value="1"/>
</dbReference>
<sequence length="350" mass="37144">MIVQTSRGKRFLFWSGGLFLCFLFSFSIAVSLGSTEIDAGTVWKVILVQLGVISAKGGGFDPASAAIVWQLRLPRVLLAAAVGAALALAGTVFQGLLKNPLADPYILGVSSGSSVGAALVMVTGWGLGRLGGWTISAFSFAGGCLALLLVLRLAKTDIQLRTESLILSGVVINAFFGAVLTLIISVSDEEMQRIQFWLFGSFTLKEWQHVWAVVPVLCIAFIISWIFSRELNLFALGDRSASHLGVSVLHVRLFLLIVASLLTAVAVSVSGAIGFVGLVIPHVMRMLTGADHRTLLPLSALAGAIFLIWGDCLARLLISPAELPVGVITAFVGAPFFACILKKNQHKLSA</sequence>
<evidence type="ECO:0000256" key="3">
    <source>
        <dbReference type="ARBA" id="ARBA00022448"/>
    </source>
</evidence>
<evidence type="ECO:0000256" key="6">
    <source>
        <dbReference type="ARBA" id="ARBA00022989"/>
    </source>
</evidence>
<dbReference type="SUPFAM" id="SSF81345">
    <property type="entry name" value="ABC transporter involved in vitamin B12 uptake, BtuC"/>
    <property type="match status" value="1"/>
</dbReference>
<dbReference type="AlphaFoldDB" id="A0A7W1WRN4"/>
<feature type="transmembrane region" description="Helical" evidence="8">
    <location>
        <begin position="295"/>
        <end position="317"/>
    </location>
</feature>
<feature type="transmembrane region" description="Helical" evidence="8">
    <location>
        <begin position="133"/>
        <end position="153"/>
    </location>
</feature>
<keyword evidence="5 8" id="KW-0812">Transmembrane</keyword>
<name>A0A7W1WRN4_9BACL</name>
<evidence type="ECO:0000256" key="2">
    <source>
        <dbReference type="ARBA" id="ARBA00007935"/>
    </source>
</evidence>
<dbReference type="PANTHER" id="PTHR30472:SF25">
    <property type="entry name" value="ABC TRANSPORTER PERMEASE PROTEIN MJ0876-RELATED"/>
    <property type="match status" value="1"/>
</dbReference>
<keyword evidence="3" id="KW-0813">Transport</keyword>
<evidence type="ECO:0000313" key="10">
    <source>
        <dbReference type="Proteomes" id="UP000535491"/>
    </source>
</evidence>
<evidence type="ECO:0000256" key="1">
    <source>
        <dbReference type="ARBA" id="ARBA00004651"/>
    </source>
</evidence>
<gene>
    <name evidence="9" type="ORF">H1191_10915</name>
</gene>
<dbReference type="EMBL" id="JACEIQ010000010">
    <property type="protein sequence ID" value="MBA4494817.1"/>
    <property type="molecule type" value="Genomic_DNA"/>
</dbReference>
<evidence type="ECO:0000313" key="9">
    <source>
        <dbReference type="EMBL" id="MBA4494817.1"/>
    </source>
</evidence>
<evidence type="ECO:0000256" key="8">
    <source>
        <dbReference type="SAM" id="Phobius"/>
    </source>
</evidence>
<evidence type="ECO:0000256" key="5">
    <source>
        <dbReference type="ARBA" id="ARBA00022692"/>
    </source>
</evidence>
<dbReference type="Proteomes" id="UP000535491">
    <property type="component" value="Unassembled WGS sequence"/>
</dbReference>
<keyword evidence="10" id="KW-1185">Reference proteome</keyword>
<dbReference type="RefSeq" id="WP_181752061.1">
    <property type="nucleotide sequence ID" value="NZ_JACEIQ010000010.1"/>
</dbReference>
<comment type="subcellular location">
    <subcellularLocation>
        <location evidence="1">Cell membrane</location>
        <topology evidence="1">Multi-pass membrane protein</topology>
    </subcellularLocation>
</comment>
<dbReference type="Pfam" id="PF01032">
    <property type="entry name" value="FecCD"/>
    <property type="match status" value="1"/>
</dbReference>
<accession>A0A7W1WRN4</accession>
<feature type="transmembrane region" description="Helical" evidence="8">
    <location>
        <begin position="12"/>
        <end position="33"/>
    </location>
</feature>
<evidence type="ECO:0000256" key="4">
    <source>
        <dbReference type="ARBA" id="ARBA00022475"/>
    </source>
</evidence>
<feature type="transmembrane region" description="Helical" evidence="8">
    <location>
        <begin position="207"/>
        <end position="228"/>
    </location>
</feature>
<feature type="transmembrane region" description="Helical" evidence="8">
    <location>
        <begin position="105"/>
        <end position="127"/>
    </location>
</feature>